<evidence type="ECO:0000313" key="2">
    <source>
        <dbReference type="EMBL" id="SDC17152.1"/>
    </source>
</evidence>
<evidence type="ECO:0000313" key="3">
    <source>
        <dbReference type="Proteomes" id="UP000198757"/>
    </source>
</evidence>
<dbReference type="InterPro" id="IPR025356">
    <property type="entry name" value="DUF4260"/>
</dbReference>
<proteinExistence type="predicted"/>
<protein>
    <recommendedName>
        <fullName evidence="4">DUF4260 domain-containing protein</fullName>
    </recommendedName>
</protein>
<dbReference type="EMBL" id="FMZO01000001">
    <property type="protein sequence ID" value="SDC17152.1"/>
    <property type="molecule type" value="Genomic_DNA"/>
</dbReference>
<evidence type="ECO:0000256" key="1">
    <source>
        <dbReference type="SAM" id="Phobius"/>
    </source>
</evidence>
<dbReference type="Pfam" id="PF14079">
    <property type="entry name" value="DUF4260"/>
    <property type="match status" value="1"/>
</dbReference>
<dbReference type="RefSeq" id="WP_090388625.1">
    <property type="nucleotide sequence ID" value="NZ_FMZO01000001.1"/>
</dbReference>
<keyword evidence="1" id="KW-0812">Transmembrane</keyword>
<dbReference type="Proteomes" id="UP000198757">
    <property type="component" value="Unassembled WGS sequence"/>
</dbReference>
<keyword evidence="1" id="KW-0472">Membrane</keyword>
<dbReference type="AlphaFoldDB" id="A0A1G6JE99"/>
<dbReference type="STRING" id="1285928.SAMN04487894_101513"/>
<accession>A0A1G6JE99</accession>
<name>A0A1G6JE99_NIADE</name>
<gene>
    <name evidence="2" type="ORF">SAMN04487894_101513</name>
</gene>
<sequence length="122" mass="13760">MKTLLTLEEIGMALLAVVGLYHYQAPWWIYMLLLFGPDISMTGYLINNRAGAVLYNLFHHKTVAILLYLAGVALTNQVLIFSGIILFGHASLDRILGYGLKLKQGFNYTHLGLIGKKEHERR</sequence>
<reference evidence="3" key="1">
    <citation type="submission" date="2016-10" db="EMBL/GenBank/DDBJ databases">
        <authorList>
            <person name="Varghese N."/>
            <person name="Submissions S."/>
        </authorList>
    </citation>
    <scope>NUCLEOTIDE SEQUENCE [LARGE SCALE GENOMIC DNA]</scope>
    <source>
        <strain evidence="3">DSM 25811 / CCM 8410 / LMG 26954 / E90</strain>
    </source>
</reference>
<keyword evidence="3" id="KW-1185">Reference proteome</keyword>
<feature type="transmembrane region" description="Helical" evidence="1">
    <location>
        <begin position="12"/>
        <end position="35"/>
    </location>
</feature>
<feature type="transmembrane region" description="Helical" evidence="1">
    <location>
        <begin position="65"/>
        <end position="87"/>
    </location>
</feature>
<dbReference type="OrthoDB" id="9813911at2"/>
<organism evidence="2 3">
    <name type="scientific">Niabella drilacis (strain DSM 25811 / CCM 8410 / CCUG 62505 / LMG 26954 / E90)</name>
    <dbReference type="NCBI Taxonomy" id="1285928"/>
    <lineage>
        <taxon>Bacteria</taxon>
        <taxon>Pseudomonadati</taxon>
        <taxon>Bacteroidota</taxon>
        <taxon>Chitinophagia</taxon>
        <taxon>Chitinophagales</taxon>
        <taxon>Chitinophagaceae</taxon>
        <taxon>Niabella</taxon>
    </lineage>
</organism>
<evidence type="ECO:0008006" key="4">
    <source>
        <dbReference type="Google" id="ProtNLM"/>
    </source>
</evidence>
<keyword evidence="1" id="KW-1133">Transmembrane helix</keyword>